<comment type="caution">
    <text evidence="1">The sequence shown here is derived from an EMBL/GenBank/DDBJ whole genome shotgun (WGS) entry which is preliminary data.</text>
</comment>
<dbReference type="AlphaFoldDB" id="A0A7Z0DC01"/>
<gene>
    <name evidence="1" type="ORF">GGQ54_003345</name>
</gene>
<name>A0A7Z0DC01_9ACTN</name>
<keyword evidence="2" id="KW-1185">Reference proteome</keyword>
<organism evidence="1 2">
    <name type="scientific">Naumannella cuiyingiana</name>
    <dbReference type="NCBI Taxonomy" id="1347891"/>
    <lineage>
        <taxon>Bacteria</taxon>
        <taxon>Bacillati</taxon>
        <taxon>Actinomycetota</taxon>
        <taxon>Actinomycetes</taxon>
        <taxon>Propionibacteriales</taxon>
        <taxon>Propionibacteriaceae</taxon>
        <taxon>Naumannella</taxon>
    </lineage>
</organism>
<dbReference type="EMBL" id="JACBZS010000002">
    <property type="protein sequence ID" value="NYI72731.1"/>
    <property type="molecule type" value="Genomic_DNA"/>
</dbReference>
<sequence>MQGVFGLGLGICALLLVAAMALIFAVLSGGPAAAAVVVGVTGVLLAPTFRRPGTGRSLYTTMGRRVVAWWNKRTGRSVLVQGPAGMTPDGRARMPGLLAQSELISAQDVYGQPFGIIRVPATGSYSIVIETSGSGTDLTDQETVDRQVARWGAWLASLGQNYPDVIGAQASIETAPDTGVRLRRAIDQAESPDAQPFAREVMGEIRDSYPAGQSEIGTRISVTFKSTVPGRKQRVSPEDMATRIGNVLPSILSGLLGTGASAVARPMTAQNITDYVRVAWDPLVATLVQEARQTGEGTGMVWEDAGPTFLDDRDPKVLRHDRAFSISWQMLEAPRSPVPSDTLKILLAPHPEITRKRVTLLYRPLSIEQSVNAAEAEVTNAEFVVNNSKKVTSRDMNRMARARATAREEADGASLLRFGVIVTATVTSADTLPRVVETVQNLTSGAKLKMRAADWTQASTFTAGLPLGLVLPAQVLVPPEIGEAF</sequence>
<dbReference type="InterPro" id="IPR049978">
    <property type="entry name" value="SCO6880-like"/>
</dbReference>
<proteinExistence type="predicted"/>
<dbReference type="Proteomes" id="UP000527616">
    <property type="component" value="Unassembled WGS sequence"/>
</dbReference>
<reference evidence="1 2" key="1">
    <citation type="submission" date="2020-07" db="EMBL/GenBank/DDBJ databases">
        <title>Sequencing the genomes of 1000 actinobacteria strains.</title>
        <authorList>
            <person name="Klenk H.-P."/>
        </authorList>
    </citation>
    <scope>NUCLEOTIDE SEQUENCE [LARGE SCALE GENOMIC DNA]</scope>
    <source>
        <strain evidence="1 2">DSM 103164</strain>
    </source>
</reference>
<dbReference type="NCBIfam" id="NF042935">
    <property type="entry name" value="SCO6880_fam"/>
    <property type="match status" value="1"/>
</dbReference>
<protein>
    <recommendedName>
        <fullName evidence="3">Integral membrane protein</fullName>
    </recommendedName>
</protein>
<accession>A0A7Z0DC01</accession>
<evidence type="ECO:0000313" key="2">
    <source>
        <dbReference type="Proteomes" id="UP000527616"/>
    </source>
</evidence>
<evidence type="ECO:0008006" key="3">
    <source>
        <dbReference type="Google" id="ProtNLM"/>
    </source>
</evidence>
<evidence type="ECO:0000313" key="1">
    <source>
        <dbReference type="EMBL" id="NYI72731.1"/>
    </source>
</evidence>